<evidence type="ECO:0000313" key="3">
    <source>
        <dbReference type="Proteomes" id="UP001595850"/>
    </source>
</evidence>
<dbReference type="InterPro" id="IPR004256">
    <property type="entry name" value="DUF234"/>
</dbReference>
<evidence type="ECO:0000259" key="1">
    <source>
        <dbReference type="SMART" id="SM00382"/>
    </source>
</evidence>
<dbReference type="PANTHER" id="PTHR34704:SF1">
    <property type="entry name" value="ATPASE"/>
    <property type="match status" value="1"/>
</dbReference>
<keyword evidence="3" id="KW-1185">Reference proteome</keyword>
<dbReference type="RefSeq" id="WP_377286047.1">
    <property type="nucleotide sequence ID" value="NZ_JBHSBM010000011.1"/>
</dbReference>
<reference evidence="3" key="1">
    <citation type="journal article" date="2019" name="Int. J. Syst. Evol. Microbiol.">
        <title>The Global Catalogue of Microorganisms (GCM) 10K type strain sequencing project: providing services to taxonomists for standard genome sequencing and annotation.</title>
        <authorList>
            <consortium name="The Broad Institute Genomics Platform"/>
            <consortium name="The Broad Institute Genome Sequencing Center for Infectious Disease"/>
            <person name="Wu L."/>
            <person name="Ma J."/>
        </authorList>
    </citation>
    <scope>NUCLEOTIDE SEQUENCE [LARGE SCALE GENOMIC DNA]</scope>
    <source>
        <strain evidence="3">TBRC 4489</strain>
    </source>
</reference>
<dbReference type="SUPFAM" id="SSF52540">
    <property type="entry name" value="P-loop containing nucleoside triphosphate hydrolases"/>
    <property type="match status" value="1"/>
</dbReference>
<dbReference type="GO" id="GO:0005524">
    <property type="term" value="F:ATP binding"/>
    <property type="evidence" value="ECO:0007669"/>
    <property type="project" value="UniProtKB-KW"/>
</dbReference>
<protein>
    <submittedName>
        <fullName evidence="2">ATP-binding protein</fullName>
    </submittedName>
</protein>
<dbReference type="EMBL" id="JBHSBM010000011">
    <property type="protein sequence ID" value="MFC4057920.1"/>
    <property type="molecule type" value="Genomic_DNA"/>
</dbReference>
<keyword evidence="2" id="KW-0067">ATP-binding</keyword>
<dbReference type="Gene3D" id="3.40.50.300">
    <property type="entry name" value="P-loop containing nucleotide triphosphate hydrolases"/>
    <property type="match status" value="1"/>
</dbReference>
<proteinExistence type="predicted"/>
<name>A0ABV8I215_9ACTN</name>
<feature type="domain" description="AAA+ ATPase" evidence="1">
    <location>
        <begin position="36"/>
        <end position="184"/>
    </location>
</feature>
<sequence>MGRSGAMAAFIGRQYELSRLQRLLDKVAAGGRAGRPGRAVLLRGRRGVGKSRLVEELARRSAVPCLFHSVSAGTRAEQVAALLEEGAASELPGARLLAGRSADSWQTALRLLAEALPAESPSIVVLDGLPELLTADPELESALQAAFARDLSRRPVLLVLVGSDPAVMEAVNRRGRPFYMRATDMLLHPLTPADLADTLGLSAADAVDARLVSGGLPLICREWPPGLPVPEYLRWALAHPASPLVATGERILAAEAPPGTQARAVLAAVGAGHRSHSSIGRAVPAVPRASLNRALQSLVERRLVTAALPLSTRPSRETRYHVADSHLWFWLAFVGPRLPEIARDRSDLVLARLLRSWGDWRETAVKPLVRASLRRMGDLPEGTGAIGGYWTRTDAPEIDLVGTDREPVGERVTLAGSVVWREGRPFDRRDLDALIVRRSRMPGTGPGTPLLAVSRSGSATAEVTLVTPEDLVAAWRPSPS</sequence>
<dbReference type="Pfam" id="PF13191">
    <property type="entry name" value="AAA_16"/>
    <property type="match status" value="1"/>
</dbReference>
<dbReference type="Proteomes" id="UP001595850">
    <property type="component" value="Unassembled WGS sequence"/>
</dbReference>
<gene>
    <name evidence="2" type="ORF">ACFOWE_06420</name>
</gene>
<organism evidence="2 3">
    <name type="scientific">Planomonospora corallina</name>
    <dbReference type="NCBI Taxonomy" id="1806052"/>
    <lineage>
        <taxon>Bacteria</taxon>
        <taxon>Bacillati</taxon>
        <taxon>Actinomycetota</taxon>
        <taxon>Actinomycetes</taxon>
        <taxon>Streptosporangiales</taxon>
        <taxon>Streptosporangiaceae</taxon>
        <taxon>Planomonospora</taxon>
    </lineage>
</organism>
<keyword evidence="2" id="KW-0547">Nucleotide-binding</keyword>
<dbReference type="InterPro" id="IPR027417">
    <property type="entry name" value="P-loop_NTPase"/>
</dbReference>
<dbReference type="SMART" id="SM00382">
    <property type="entry name" value="AAA"/>
    <property type="match status" value="1"/>
</dbReference>
<dbReference type="InterPro" id="IPR041664">
    <property type="entry name" value="AAA_16"/>
</dbReference>
<dbReference type="Pfam" id="PF03008">
    <property type="entry name" value="DUF234"/>
    <property type="match status" value="1"/>
</dbReference>
<accession>A0ABV8I215</accession>
<dbReference type="InterPro" id="IPR003593">
    <property type="entry name" value="AAA+_ATPase"/>
</dbReference>
<evidence type="ECO:0000313" key="2">
    <source>
        <dbReference type="EMBL" id="MFC4057920.1"/>
    </source>
</evidence>
<comment type="caution">
    <text evidence="2">The sequence shown here is derived from an EMBL/GenBank/DDBJ whole genome shotgun (WGS) entry which is preliminary data.</text>
</comment>
<dbReference type="PANTHER" id="PTHR34704">
    <property type="entry name" value="ATPASE"/>
    <property type="match status" value="1"/>
</dbReference>